<dbReference type="InterPro" id="IPR033701">
    <property type="entry name" value="POLO_box_1"/>
</dbReference>
<dbReference type="CDD" id="cd13118">
    <property type="entry name" value="POLO_box_1"/>
    <property type="match status" value="1"/>
</dbReference>
<keyword evidence="4" id="KW-1185">Reference proteome</keyword>
<dbReference type="Pfam" id="PF00659">
    <property type="entry name" value="POLO_box"/>
    <property type="match status" value="1"/>
</dbReference>
<feature type="compositionally biased region" description="Polar residues" evidence="1">
    <location>
        <begin position="1"/>
        <end position="10"/>
    </location>
</feature>
<evidence type="ECO:0000259" key="2">
    <source>
        <dbReference type="PROSITE" id="PS50078"/>
    </source>
</evidence>
<feature type="region of interest" description="Disordered" evidence="1">
    <location>
        <begin position="1"/>
        <end position="22"/>
    </location>
</feature>
<gene>
    <name evidence="3" type="ORF">P7K49_032787</name>
</gene>
<feature type="domain" description="POLO box" evidence="2">
    <location>
        <begin position="226"/>
        <end position="307"/>
    </location>
</feature>
<reference evidence="3 4" key="1">
    <citation type="submission" date="2023-05" db="EMBL/GenBank/DDBJ databases">
        <title>B98-5 Cell Line De Novo Hybrid Assembly: An Optical Mapping Approach.</title>
        <authorList>
            <person name="Kananen K."/>
            <person name="Auerbach J.A."/>
            <person name="Kautto E."/>
            <person name="Blachly J.S."/>
        </authorList>
    </citation>
    <scope>NUCLEOTIDE SEQUENCE [LARGE SCALE GENOMIC DNA]</scope>
    <source>
        <strain evidence="3">B95-8</strain>
        <tissue evidence="3">Cell line</tissue>
    </source>
</reference>
<dbReference type="Proteomes" id="UP001266305">
    <property type="component" value="Unassembled WGS sequence"/>
</dbReference>
<dbReference type="PANTHER" id="PTHR24345:SF43">
    <property type="entry name" value="INACTIVE SERINE_THREONINE-PROTEIN KINASE PLK5"/>
    <property type="match status" value="1"/>
</dbReference>
<dbReference type="PROSITE" id="PS50078">
    <property type="entry name" value="POLO_BOX"/>
    <property type="match status" value="2"/>
</dbReference>
<protein>
    <recommendedName>
        <fullName evidence="2">POLO box domain-containing protein</fullName>
    </recommendedName>
</protein>
<dbReference type="Gene3D" id="3.30.1120.30">
    <property type="entry name" value="POLO box domain"/>
    <property type="match status" value="2"/>
</dbReference>
<evidence type="ECO:0000313" key="3">
    <source>
        <dbReference type="EMBL" id="KAK2086880.1"/>
    </source>
</evidence>
<dbReference type="EMBL" id="JASSZA010000019">
    <property type="protein sequence ID" value="KAK2086880.1"/>
    <property type="molecule type" value="Genomic_DNA"/>
</dbReference>
<dbReference type="InterPro" id="IPR036947">
    <property type="entry name" value="POLO_box_dom_sf"/>
</dbReference>
<dbReference type="InterPro" id="IPR000959">
    <property type="entry name" value="POLO_box_dom"/>
</dbReference>
<evidence type="ECO:0000313" key="4">
    <source>
        <dbReference type="Proteomes" id="UP001266305"/>
    </source>
</evidence>
<comment type="caution">
    <text evidence="3">The sequence shown here is derived from an EMBL/GenBank/DDBJ whole genome shotgun (WGS) entry which is preliminary data.</text>
</comment>
<organism evidence="3 4">
    <name type="scientific">Saguinus oedipus</name>
    <name type="common">Cotton-top tamarin</name>
    <name type="synonym">Oedipomidas oedipus</name>
    <dbReference type="NCBI Taxonomy" id="9490"/>
    <lineage>
        <taxon>Eukaryota</taxon>
        <taxon>Metazoa</taxon>
        <taxon>Chordata</taxon>
        <taxon>Craniata</taxon>
        <taxon>Vertebrata</taxon>
        <taxon>Euteleostomi</taxon>
        <taxon>Mammalia</taxon>
        <taxon>Eutheria</taxon>
        <taxon>Euarchontoglires</taxon>
        <taxon>Primates</taxon>
        <taxon>Haplorrhini</taxon>
        <taxon>Platyrrhini</taxon>
        <taxon>Cebidae</taxon>
        <taxon>Callitrichinae</taxon>
        <taxon>Saguinus</taxon>
    </lineage>
</organism>
<sequence>MSRLLESTTEAPKPLPSRHHGKGGLIRAFSERLPCLTLTPGPVYLRLCPATQDPLGEQQPILWASKWVDYSSKYGFGYQLSDGGSGVLLRDGTHMALRPPGGVFVVGVTRGPAGRGRAHQAVSGTEVGRTEDTLGPYWHAPSTWISCRSRGCIGIDSGDALCPGPSQVCYMPARGRLETFTLRDVPGPLGAKLAVLQLFARCLQRRLREEGTLPTPVSPAGPGLCLLRFLASEQALLLLLSNGTVQVSFSGVPAQLLLSGEGEGLQLTLWEQGPPGTSSSLDVLQNHGCAPATRQRLQHALRMLQSI</sequence>
<feature type="domain" description="POLO box" evidence="2">
    <location>
        <begin position="63"/>
        <end position="150"/>
    </location>
</feature>
<name>A0ABQ9TQS2_SAGOE</name>
<accession>A0ABQ9TQS2</accession>
<dbReference type="PANTHER" id="PTHR24345">
    <property type="entry name" value="SERINE/THREONINE-PROTEIN KINASE PLK"/>
    <property type="match status" value="1"/>
</dbReference>
<proteinExistence type="predicted"/>
<dbReference type="SUPFAM" id="SSF82615">
    <property type="entry name" value="Polo-box domain"/>
    <property type="match status" value="2"/>
</dbReference>
<evidence type="ECO:0000256" key="1">
    <source>
        <dbReference type="SAM" id="MobiDB-lite"/>
    </source>
</evidence>